<dbReference type="OrthoDB" id="9809679at2"/>
<evidence type="ECO:0000256" key="4">
    <source>
        <dbReference type="ARBA" id="ARBA00022741"/>
    </source>
</evidence>
<dbReference type="SUPFAM" id="SSF52540">
    <property type="entry name" value="P-loop containing nucleoside triphosphate hydrolases"/>
    <property type="match status" value="1"/>
</dbReference>
<keyword evidence="6 8" id="KW-0408">Iron</keyword>
<organism evidence="10 11">
    <name type="scientific">Syntrophotalea carbinolica (strain DSM 2380 / NBRC 103641 / GraBd1)</name>
    <name type="common">Pelobacter carbinolicus</name>
    <dbReference type="NCBI Taxonomy" id="338963"/>
    <lineage>
        <taxon>Bacteria</taxon>
        <taxon>Pseudomonadati</taxon>
        <taxon>Thermodesulfobacteriota</taxon>
        <taxon>Desulfuromonadia</taxon>
        <taxon>Desulfuromonadales</taxon>
        <taxon>Syntrophotaleaceae</taxon>
        <taxon>Syntrophotalea</taxon>
    </lineage>
</organism>
<dbReference type="InterPro" id="IPR034904">
    <property type="entry name" value="FSCA_dom_sf"/>
</dbReference>
<dbReference type="GO" id="GO:0140663">
    <property type="term" value="F:ATP-dependent FeS chaperone activity"/>
    <property type="evidence" value="ECO:0007669"/>
    <property type="project" value="InterPro"/>
</dbReference>
<keyword evidence="5 8" id="KW-0067">ATP-binding</keyword>
<comment type="function">
    <text evidence="8">Binds and transfers iron-sulfur (Fe-S) clusters to target apoproteins. Can hydrolyze ATP.</text>
</comment>
<evidence type="ECO:0000256" key="8">
    <source>
        <dbReference type="HAMAP-Rule" id="MF_02040"/>
    </source>
</evidence>
<dbReference type="GO" id="GO:0016887">
    <property type="term" value="F:ATP hydrolysis activity"/>
    <property type="evidence" value="ECO:0007669"/>
    <property type="project" value="UniProtKB-UniRule"/>
</dbReference>
<dbReference type="GO" id="GO:0016226">
    <property type="term" value="P:iron-sulfur cluster assembly"/>
    <property type="evidence" value="ECO:0007669"/>
    <property type="project" value="InterPro"/>
</dbReference>
<reference evidence="11" key="1">
    <citation type="submission" date="2005-10" db="EMBL/GenBank/DDBJ databases">
        <title>Complete sequence of Pelobacter carbinolicus DSM 2380.</title>
        <authorList>
            <person name="Copeland A."/>
            <person name="Lucas S."/>
            <person name="Lapidus A."/>
            <person name="Barry K."/>
            <person name="Detter J.C."/>
            <person name="Glavina T."/>
            <person name="Hammon N."/>
            <person name="Israni S."/>
            <person name="Pitluck S."/>
            <person name="Chertkov O."/>
            <person name="Schmutz J."/>
            <person name="Larimer F."/>
            <person name="Land M."/>
            <person name="Kyrpides N."/>
            <person name="Ivanova N."/>
            <person name="Richardson P."/>
        </authorList>
    </citation>
    <scope>NUCLEOTIDE SEQUENCE [LARGE SCALE GENOMIC DNA]</scope>
    <source>
        <strain evidence="11">DSM 2380 / NBRC 103641 / GraBd1</strain>
    </source>
</reference>
<feature type="domain" description="MIP18 family-like" evidence="9">
    <location>
        <begin position="4"/>
        <end position="75"/>
    </location>
</feature>
<dbReference type="InterPro" id="IPR002744">
    <property type="entry name" value="MIP18-like"/>
</dbReference>
<proteinExistence type="inferred from homology"/>
<accession>Q3A473</accession>
<dbReference type="eggNOG" id="COG0489">
    <property type="taxonomic scope" value="Bacteria"/>
</dbReference>
<evidence type="ECO:0000256" key="7">
    <source>
        <dbReference type="ARBA" id="ARBA00023014"/>
    </source>
</evidence>
<evidence type="ECO:0000256" key="5">
    <source>
        <dbReference type="ARBA" id="ARBA00022840"/>
    </source>
</evidence>
<dbReference type="KEGG" id="pca:Pcar_1590"/>
<feature type="binding site" evidence="8">
    <location>
        <begin position="109"/>
        <end position="116"/>
    </location>
    <ligand>
        <name>ATP</name>
        <dbReference type="ChEBI" id="CHEBI:30616"/>
    </ligand>
</feature>
<dbReference type="AlphaFoldDB" id="Q3A473"/>
<evidence type="ECO:0000259" key="9">
    <source>
        <dbReference type="Pfam" id="PF01883"/>
    </source>
</evidence>
<comment type="subunit">
    <text evidence="8">Homodimer.</text>
</comment>
<dbReference type="HOGENOM" id="CLU_024839_0_0_7"/>
<dbReference type="InterPro" id="IPR000808">
    <property type="entry name" value="Mrp-like_CS"/>
</dbReference>
<dbReference type="PANTHER" id="PTHR42961">
    <property type="entry name" value="IRON-SULFUR PROTEIN NUBPL"/>
    <property type="match status" value="1"/>
</dbReference>
<dbReference type="GO" id="GO:0046872">
    <property type="term" value="F:metal ion binding"/>
    <property type="evidence" value="ECO:0007669"/>
    <property type="project" value="UniProtKB-KW"/>
</dbReference>
<dbReference type="InterPro" id="IPR033756">
    <property type="entry name" value="YlxH/NBP35"/>
</dbReference>
<evidence type="ECO:0000256" key="3">
    <source>
        <dbReference type="ARBA" id="ARBA00022723"/>
    </source>
</evidence>
<sequence>MADKQSILEAIKVVQDPELNKSLIDLGMIRDIFVEKGLVRLSLALTTSKCPKKEAIVAEIRQVLQNLPDVSKVEVKLTTLTKEELRKLFPEHPLVGLNRVRHVLAVASGKGGVGKTTAAVNVALGLAAKGNRVGLLDADVYGPSVPVMLGLNDSPDWENGMMIPVEKFGLRIMSLGMITDKGKPVVWRGPLVSKAIRQLLGQVLWGDLDYLVVDLPPGTGDPSITVAQAIPGATVLMVTTPQEVALADVRRSIDLFNKFNIGILGLLENMSYFFCGHSEKPIEIFGQGGGEKLSKEFGLPLLGKIPIDLEIGKGGDSGVPLMILAPDSETGRIFQNIAEKIMGVVRN</sequence>
<dbReference type="GO" id="GO:0005524">
    <property type="term" value="F:ATP binding"/>
    <property type="evidence" value="ECO:0007669"/>
    <property type="project" value="UniProtKB-UniRule"/>
</dbReference>
<dbReference type="FunFam" id="3.40.50.300:FF:001119">
    <property type="entry name" value="Iron-sulfur cluster carrier protein"/>
    <property type="match status" value="1"/>
</dbReference>
<dbReference type="SUPFAM" id="SSF117916">
    <property type="entry name" value="Fe-S cluster assembly (FSCA) domain-like"/>
    <property type="match status" value="1"/>
</dbReference>
<keyword evidence="4 8" id="KW-0547">Nucleotide-binding</keyword>
<dbReference type="HAMAP" id="MF_02040">
    <property type="entry name" value="Mrp_NBP35"/>
    <property type="match status" value="1"/>
</dbReference>
<dbReference type="PANTHER" id="PTHR42961:SF2">
    <property type="entry name" value="IRON-SULFUR PROTEIN NUBPL"/>
    <property type="match status" value="1"/>
</dbReference>
<comment type="similarity">
    <text evidence="1">In the N-terminal section; belongs to the MIP18 family.</text>
</comment>
<dbReference type="RefSeq" id="WP_011341318.1">
    <property type="nucleotide sequence ID" value="NC_007498.2"/>
</dbReference>
<keyword evidence="11" id="KW-1185">Reference proteome</keyword>
<evidence type="ECO:0000313" key="11">
    <source>
        <dbReference type="Proteomes" id="UP000002534"/>
    </source>
</evidence>
<dbReference type="Gene3D" id="3.30.300.130">
    <property type="entry name" value="Fe-S cluster assembly (FSCA)"/>
    <property type="match status" value="1"/>
</dbReference>
<keyword evidence="3 8" id="KW-0479">Metal-binding</keyword>
<evidence type="ECO:0000256" key="6">
    <source>
        <dbReference type="ARBA" id="ARBA00023004"/>
    </source>
</evidence>
<name>Q3A473_SYNC1</name>
<comment type="similarity">
    <text evidence="8">Belongs to the Mrp/NBP35 ATP-binding proteins family.</text>
</comment>
<dbReference type="InterPro" id="IPR019591">
    <property type="entry name" value="Mrp/NBP35_ATP-bd"/>
</dbReference>
<evidence type="ECO:0000313" key="10">
    <source>
        <dbReference type="EMBL" id="ABA88834.1"/>
    </source>
</evidence>
<dbReference type="Proteomes" id="UP000002534">
    <property type="component" value="Chromosome"/>
</dbReference>
<dbReference type="Pfam" id="PF01883">
    <property type="entry name" value="FeS_assembly_P"/>
    <property type="match status" value="1"/>
</dbReference>
<evidence type="ECO:0000256" key="2">
    <source>
        <dbReference type="ARBA" id="ARBA00008205"/>
    </source>
</evidence>
<keyword evidence="7 8" id="KW-0411">Iron-sulfur</keyword>
<dbReference type="InterPro" id="IPR027417">
    <property type="entry name" value="P-loop_NTPase"/>
</dbReference>
<reference evidence="10 11" key="2">
    <citation type="journal article" date="2012" name="BMC Genomics">
        <title>The genome of Pelobacter carbinolicus reveals surprising metabolic capabilities and physiological features.</title>
        <authorList>
            <person name="Aklujkar M."/>
            <person name="Haveman S.A."/>
            <person name="Didonato R.Jr."/>
            <person name="Chertkov O."/>
            <person name="Han C.S."/>
            <person name="Land M.L."/>
            <person name="Brown P."/>
            <person name="Lovley D.R."/>
        </authorList>
    </citation>
    <scope>NUCLEOTIDE SEQUENCE [LARGE SCALE GENOMIC DNA]</scope>
    <source>
        <strain evidence="11">DSM 2380 / NBRC 103641 / GraBd1</strain>
    </source>
</reference>
<dbReference type="CDD" id="cd02037">
    <property type="entry name" value="Mrp_NBP35"/>
    <property type="match status" value="1"/>
</dbReference>
<dbReference type="Gene3D" id="3.40.50.300">
    <property type="entry name" value="P-loop containing nucleotide triphosphate hydrolases"/>
    <property type="match status" value="1"/>
</dbReference>
<dbReference type="STRING" id="338963.Pcar_1590"/>
<protein>
    <recommendedName>
        <fullName evidence="8">Iron-sulfur cluster carrier protein</fullName>
    </recommendedName>
</protein>
<dbReference type="InterPro" id="IPR044304">
    <property type="entry name" value="NUBPL-like"/>
</dbReference>
<evidence type="ECO:0000256" key="1">
    <source>
        <dbReference type="ARBA" id="ARBA00007352"/>
    </source>
</evidence>
<dbReference type="Pfam" id="PF10609">
    <property type="entry name" value="ParA"/>
    <property type="match status" value="1"/>
</dbReference>
<keyword evidence="8" id="KW-0378">Hydrolase</keyword>
<comment type="similarity">
    <text evidence="2">In the C-terminal section; belongs to the Mrp/NBP35 ATP-binding proteins family.</text>
</comment>
<dbReference type="PROSITE" id="PS01215">
    <property type="entry name" value="MRP"/>
    <property type="match status" value="1"/>
</dbReference>
<dbReference type="GO" id="GO:0051539">
    <property type="term" value="F:4 iron, 4 sulfur cluster binding"/>
    <property type="evidence" value="ECO:0007669"/>
    <property type="project" value="TreeGrafter"/>
</dbReference>
<gene>
    <name evidence="10" type="ordered locus">Pcar_1590</name>
</gene>
<dbReference type="EMBL" id="CP000142">
    <property type="protein sequence ID" value="ABA88834.1"/>
    <property type="molecule type" value="Genomic_DNA"/>
</dbReference>